<dbReference type="Pfam" id="PF17936">
    <property type="entry name" value="Big_6"/>
    <property type="match status" value="4"/>
</dbReference>
<dbReference type="InterPro" id="IPR044016">
    <property type="entry name" value="Big_13"/>
</dbReference>
<feature type="domain" description="Bacterial Ig-like" evidence="4">
    <location>
        <begin position="1230"/>
        <end position="1320"/>
    </location>
</feature>
<feature type="domain" description="Bacterial Ig-like" evidence="3">
    <location>
        <begin position="1028"/>
        <end position="1122"/>
    </location>
</feature>
<sequence>MTFPDGSTEVTTAGPDGKWSVPNPGLQDGDEVQATAKDPAGNVSDPGYATVDGVAPDAPIIDQPNTSDPVTGSAEPNSEVTVTFPDGSTEVTTAGPDGKWSVPNPGLQDGDEVKATAKDPAGNVSDPGYATVDGVAPDAPIIDQPNTSDPITGSAEPGSEVTVTFPDGSTEVTTAGPDGKWSVPNPGLQDGDEVKGTAKDPAGNVSDPGYATVDGVAPDAPIIDQPNRSDQITGSAEPNSEVTVTFPDGSTEVTTAGPDGKWSVPNPGLKDGDEVKATAKDPAGNVSDPGYATVDGVAPDAPIIDPLDPTNPVTGSAEPNSEVTVTFPDGSTEVTTAGPDGKWSVPNPGLVDADEVQATAKDPAGNVSDPGYATLEISSPTQTVSIDSYSDDVAPLTGEFSSGSSTNDNSPSLNLTVSDSLATGEEVVVYRDGVKLGKATLVNGNTYVFNDSNLADGQSYSYTTRIENAYGKQGPESSPFTLTVDTSAAGQLILDTVVDNVEELVGNLNSGDSTNDNIPTFNGHGAEPNALITLKDANGNVLGTATADTDGNWSVEPNTPLTDGPHNLQVTQTDPAGNESAPVTFDLNVDTTAPSTTDNVINITSISDDTGTSTSDFITKDTSLTINGTLTGTLAAGEVAQISIDDGATWIDLVVSGGSWSYVDGRTLLDGTYTYQVRVVDAAGNVGSTASQEVVVDTTPPAATTLINITSISDDTGTSTSDFITKDTSLTINGTLTGTLAAGEVAQISIDGGATWIDLVVSGGKWNYIDGRTLLDGTYTYQVRVVDAAGNVGSTASQEVVVDTTPPAATTLIDIVSISDDSGTSTSDFLTNDTSLTINGTLTGTLAAGEVAQISIDGGATWIDLVVSGGNWNYIDGRTLLDGTYTYQVRVVDAAGNVGSEDSQEVVVDTTPPAATTLIDIVSISDDTGTSTSDFITKDTSLTINGTLTGTLAAGEVAQISIDGGATWIDLVVSGGKWNYIDGRTLLDGTYTYQVRVVDAAGNVGSKDSQEVVVDTTPPAATTLIDIVSISDDTGASNSDFITRDTNLTINGTLTGTLAAGEVAQISIDGGATWIDLVVSGGTWNYIDGRTLASATYTYQVRVVDAADNVGSTDSQEVVVDNNKVNILTVISNVIDDVDPTQGDISVGGYTNDTSPIIKGIITTGTLAASDRVIVLRDGIILGEATIVGNTWTYQDNGLLDGKQYTYTAYVENIAGNKGNTSSFYDINVDTTAPSVIITSSDLILSANETVTITFSFSEIVSNFDLNDIVVTGGILGGNLIQVDDKTWTVTFTQSGTAPPSIQVGDGSFIDRADNEGIGSILDENNGGFIVDQPEMKIVKFDYFVDDFAPITQEFGSGSTTNDLSPSFHLSVTGTVLAGDTLEIYRNGEYAGNALYRGDNKYFFTDNNGLLVDGVTYEYTAHIKNSGISGPESEPFIITIDTTAPTQIVHIDTATDNYGSVQGPLLSGASTDDSTPILNGTVSSGLAANEVIAIYRDNVKVGTATIAAGSTQWTYSDDSGLPIGLHTYTAQVEDAAGNQGNLSNTFSLNIIDQFTPTGTISVNSIETADTTPVIRGSYTDDLAADQYIQVTVNGITYKQGDGNLTVNTATKTWSLSIPDANALNVDGSVDLTLDVNAEILNDTGSQSISDTTTNELIVYQDVTIDTGPTPDAMSQKPILTGTAKLGLGEHLVVKIYDSVGTLVQTFSSALGAKAVGGLELDPSNNTWKLNLSNWGSSLAVGSYTVQSSALPADGSTGGQTSTKDPITVVGPKEVVVPNVLLNDINSKVLALDNGEYLLFWAQKQTNNRFDIVMQHYDQQGNAVGELVNLTGTTGRNEGYKDATGSGDYNVASSNLSKQQYDVILGENGTFNLYYSTDGHGMKLAQVEIANYDYSGTRNSVKVFEVTHTENAAYTIGNLESAQTNNGIVNIFYFNDGIYAVNSDQASGTAPEQLLTSTPEYRQGSNINLGIKPPVGGENQVLYSSRVDGLSAVGMGGSKYLLHYQQHKINPIDGLHTINNQNLKVYDYVKDQNGQFSSVLLDSMKINTHTTGYQFGALSLALKEGSFVSLWVSNFDTATASIPQGTMDGFNIYSRRFKFDNATNKIEALQTTEQQVNTSTDGVNGAGFKTMNTGNHHGAALEQGGYVVVWVKMTSVTKSAMYSQLYDAVGNKVGTEQLIISSPDGTVDLIPEVVALKDGGYAVTWTQYQTTDYIRNPTNSDIKVSVFNADGSLRAGAEGTLRAESDALSPTAEYLSGAGVLIASDGVTTLDGRDGATDLIGGNGNDSLIIQDSNFNSITGGGGGTDTLIWDSTEDLTLGDILSKVNDIEVIHLGDQYANTLYS</sequence>
<feature type="region of interest" description="Disordered" evidence="1">
    <location>
        <begin position="1"/>
        <end position="328"/>
    </location>
</feature>
<feature type="compositionally biased region" description="Polar residues" evidence="1">
    <location>
        <begin position="226"/>
        <end position="243"/>
    </location>
</feature>
<evidence type="ECO:0000313" key="5">
    <source>
        <dbReference type="EMBL" id="TCM59179.1"/>
    </source>
</evidence>
<dbReference type="NCBIfam" id="NF033510">
    <property type="entry name" value="Ca_tandemer"/>
    <property type="match status" value="5"/>
</dbReference>
<gene>
    <name evidence="5" type="ORF">EC844_1481</name>
</gene>
<feature type="compositionally biased region" description="Polar residues" evidence="1">
    <location>
        <begin position="63"/>
        <end position="81"/>
    </location>
</feature>
<feature type="compositionally biased region" description="Basic and acidic residues" evidence="1">
    <location>
        <begin position="270"/>
        <end position="279"/>
    </location>
</feature>
<dbReference type="InterPro" id="IPR011049">
    <property type="entry name" value="Serralysin-like_metalloprot_C"/>
</dbReference>
<feature type="compositionally biased region" description="Low complexity" evidence="1">
    <location>
        <begin position="298"/>
        <end position="308"/>
    </location>
</feature>
<evidence type="ECO:0000256" key="1">
    <source>
        <dbReference type="SAM" id="MobiDB-lite"/>
    </source>
</evidence>
<name>A0A4R1X890_ACICA</name>
<accession>A0A4R1X890</accession>
<organism evidence="5 6">
    <name type="scientific">Acinetobacter calcoaceticus</name>
    <dbReference type="NCBI Taxonomy" id="471"/>
    <lineage>
        <taxon>Bacteria</taxon>
        <taxon>Pseudomonadati</taxon>
        <taxon>Pseudomonadota</taxon>
        <taxon>Gammaproteobacteria</taxon>
        <taxon>Moraxellales</taxon>
        <taxon>Moraxellaceae</taxon>
        <taxon>Acinetobacter</taxon>
        <taxon>Acinetobacter calcoaceticus/baumannii complex</taxon>
    </lineage>
</organism>
<feature type="domain" description="Bacterial Ig-like" evidence="3">
    <location>
        <begin position="711"/>
        <end position="804"/>
    </location>
</feature>
<dbReference type="Pfam" id="PF19078">
    <property type="entry name" value="Big_12"/>
    <property type="match status" value="1"/>
</dbReference>
<dbReference type="Pfam" id="PF19077">
    <property type="entry name" value="Big_13"/>
    <property type="match status" value="6"/>
</dbReference>
<protein>
    <submittedName>
        <fullName evidence="5">Ig-like protein group 3</fullName>
    </submittedName>
</protein>
<feature type="domain" description="Bacterial Ig-like" evidence="3">
    <location>
        <begin position="604"/>
        <end position="698"/>
    </location>
</feature>
<dbReference type="Proteomes" id="UP000294963">
    <property type="component" value="Unassembled WGS sequence"/>
</dbReference>
<evidence type="ECO:0000259" key="4">
    <source>
        <dbReference type="Pfam" id="PF19078"/>
    </source>
</evidence>
<feature type="domain" description="Bacterial Ig" evidence="2">
    <location>
        <begin position="298"/>
        <end position="373"/>
    </location>
</feature>
<reference evidence="5 6" key="1">
    <citation type="submission" date="2019-03" db="EMBL/GenBank/DDBJ databases">
        <title>Genomic analyses of the natural microbiome of Caenorhabditis elegans.</title>
        <authorList>
            <person name="Samuel B."/>
        </authorList>
    </citation>
    <scope>NUCLEOTIDE SEQUENCE [LARGE SCALE GENOMIC DNA]</scope>
    <source>
        <strain evidence="5 6">JUb89</strain>
    </source>
</reference>
<dbReference type="EMBL" id="SLVJ01000048">
    <property type="protein sequence ID" value="TCM59179.1"/>
    <property type="molecule type" value="Genomic_DNA"/>
</dbReference>
<feature type="domain" description="Bacterial Ig-like" evidence="3">
    <location>
        <begin position="506"/>
        <end position="591"/>
    </location>
</feature>
<feature type="domain" description="Bacterial Ig-like" evidence="3">
    <location>
        <begin position="922"/>
        <end position="1016"/>
    </location>
</feature>
<keyword evidence="6" id="KW-1185">Reference proteome</keyword>
<dbReference type="Gene3D" id="2.60.40.10">
    <property type="entry name" value="Immunoglobulins"/>
    <property type="match status" value="15"/>
</dbReference>
<evidence type="ECO:0000313" key="6">
    <source>
        <dbReference type="Proteomes" id="UP000294963"/>
    </source>
</evidence>
<evidence type="ECO:0000259" key="2">
    <source>
        <dbReference type="Pfam" id="PF17936"/>
    </source>
</evidence>
<comment type="caution">
    <text evidence="5">The sequence shown here is derived from an EMBL/GenBank/DDBJ whole genome shotgun (WGS) entry which is preliminary data.</text>
</comment>
<dbReference type="InterPro" id="IPR041498">
    <property type="entry name" value="Big_6"/>
</dbReference>
<dbReference type="SUPFAM" id="SSF51120">
    <property type="entry name" value="beta-Roll"/>
    <property type="match status" value="1"/>
</dbReference>
<feature type="domain" description="Bacterial Ig-like" evidence="3">
    <location>
        <begin position="816"/>
        <end position="910"/>
    </location>
</feature>
<feature type="domain" description="Bacterial Ig" evidence="2">
    <location>
        <begin position="55"/>
        <end position="132"/>
    </location>
</feature>
<dbReference type="InterPro" id="IPR013783">
    <property type="entry name" value="Ig-like_fold"/>
</dbReference>
<feature type="domain" description="Bacterial Ig" evidence="2">
    <location>
        <begin position="136"/>
        <end position="213"/>
    </location>
</feature>
<proteinExistence type="predicted"/>
<feature type="compositionally biased region" description="Polar residues" evidence="1">
    <location>
        <begin position="311"/>
        <end position="324"/>
    </location>
</feature>
<dbReference type="InterPro" id="IPR044048">
    <property type="entry name" value="Big_12"/>
</dbReference>
<evidence type="ECO:0000259" key="3">
    <source>
        <dbReference type="Pfam" id="PF19077"/>
    </source>
</evidence>
<feature type="domain" description="Bacterial Ig" evidence="2">
    <location>
        <begin position="217"/>
        <end position="294"/>
    </location>
</feature>